<sequence length="114" mass="13380">MNPQQIINKMNECLMAMQKGNIQYKSLGLKKAAAEEKYRVALQKEMARLKLEGYRVTIIPDMARGNEEVARLRLERDIAEINYTVCRDSLRYNEKELDILRSQLAWLKVEFKNS</sequence>
<dbReference type="EMBL" id="MAPZ01000010">
    <property type="protein sequence ID" value="OBY11928.1"/>
    <property type="molecule type" value="Genomic_DNA"/>
</dbReference>
<dbReference type="AlphaFoldDB" id="A0A1B8RSW8"/>
<evidence type="ECO:0000256" key="1">
    <source>
        <dbReference type="SAM" id="Coils"/>
    </source>
</evidence>
<feature type="coiled-coil region" evidence="1">
    <location>
        <begin position="32"/>
        <end position="82"/>
    </location>
</feature>
<accession>A0A1B8RSW8</accession>
<reference evidence="2 3" key="1">
    <citation type="submission" date="2016-06" db="EMBL/GenBank/DDBJ databases">
        <authorList>
            <person name="Kjaerup R.B."/>
            <person name="Dalgaard T.S."/>
            <person name="Juul-Madsen H.R."/>
        </authorList>
    </citation>
    <scope>NUCLEOTIDE SEQUENCE [LARGE SCALE GENOMIC DNA]</scope>
    <source>
        <strain evidence="2 3">373-A1</strain>
    </source>
</reference>
<keyword evidence="3" id="KW-1185">Reference proteome</keyword>
<protein>
    <submittedName>
        <fullName evidence="2">Uncharacterized protein</fullName>
    </submittedName>
</protein>
<gene>
    <name evidence="2" type="ORF">CP373A1_03115</name>
</gene>
<comment type="caution">
    <text evidence="2">The sequence shown here is derived from an EMBL/GenBank/DDBJ whole genome shotgun (WGS) entry which is preliminary data.</text>
</comment>
<evidence type="ECO:0000313" key="2">
    <source>
        <dbReference type="EMBL" id="OBY11928.1"/>
    </source>
</evidence>
<evidence type="ECO:0000313" key="3">
    <source>
        <dbReference type="Proteomes" id="UP000092714"/>
    </source>
</evidence>
<proteinExistence type="predicted"/>
<dbReference type="OrthoDB" id="1707280at2"/>
<organism evidence="2 3">
    <name type="scientific">Clostridium paraputrificum</name>
    <dbReference type="NCBI Taxonomy" id="29363"/>
    <lineage>
        <taxon>Bacteria</taxon>
        <taxon>Bacillati</taxon>
        <taxon>Bacillota</taxon>
        <taxon>Clostridia</taxon>
        <taxon>Eubacteriales</taxon>
        <taxon>Clostridiaceae</taxon>
        <taxon>Clostridium</taxon>
    </lineage>
</organism>
<name>A0A1B8RSW8_9CLOT</name>
<keyword evidence="1" id="KW-0175">Coiled coil</keyword>
<dbReference type="Proteomes" id="UP000092714">
    <property type="component" value="Unassembled WGS sequence"/>
</dbReference>